<dbReference type="OrthoDB" id="1420897at2759"/>
<dbReference type="STRING" id="3916.A0A3Q0FDB6"/>
<dbReference type="SUPFAM" id="SSF56672">
    <property type="entry name" value="DNA/RNA polymerases"/>
    <property type="match status" value="1"/>
</dbReference>
<evidence type="ECO:0000313" key="3">
    <source>
        <dbReference type="Proteomes" id="UP000087766"/>
    </source>
</evidence>
<dbReference type="InterPro" id="IPR000477">
    <property type="entry name" value="RT_dom"/>
</dbReference>
<dbReference type="Pfam" id="PF00078">
    <property type="entry name" value="RVT_1"/>
    <property type="match status" value="1"/>
</dbReference>
<proteinExistence type="predicted"/>
<dbReference type="InterPro" id="IPR053134">
    <property type="entry name" value="RNA-dir_DNA_polymerase"/>
</dbReference>
<dbReference type="PANTHER" id="PTHR24559">
    <property type="entry name" value="TRANSPOSON TY3-I GAG-POL POLYPROTEIN"/>
    <property type="match status" value="1"/>
</dbReference>
<dbReference type="RefSeq" id="XP_022641636.1">
    <property type="nucleotide sequence ID" value="XM_022785915.1"/>
</dbReference>
<dbReference type="Proteomes" id="UP000087766">
    <property type="component" value="Chromosome 9"/>
</dbReference>
<dbReference type="KEGG" id="vra:111242486"/>
<dbReference type="AlphaFoldDB" id="A0A3Q0FDB6"/>
<protein>
    <submittedName>
        <fullName evidence="4">Uncharacterized protein LOC111242486</fullName>
    </submittedName>
</protein>
<feature type="compositionally biased region" description="Basic and acidic residues" evidence="1">
    <location>
        <begin position="109"/>
        <end position="129"/>
    </location>
</feature>
<reference evidence="4" key="2">
    <citation type="submission" date="2025-08" db="UniProtKB">
        <authorList>
            <consortium name="RefSeq"/>
        </authorList>
    </citation>
    <scope>IDENTIFICATION</scope>
    <source>
        <tissue evidence="4">Leaf</tissue>
    </source>
</reference>
<dbReference type="CDD" id="cd01647">
    <property type="entry name" value="RT_LTR"/>
    <property type="match status" value="1"/>
</dbReference>
<dbReference type="CDD" id="cd00303">
    <property type="entry name" value="retropepsin_like"/>
    <property type="match status" value="1"/>
</dbReference>
<dbReference type="PANTHER" id="PTHR24559:SF444">
    <property type="entry name" value="REVERSE TRANSCRIPTASE DOMAIN-CONTAINING PROTEIN"/>
    <property type="match status" value="1"/>
</dbReference>
<dbReference type="InterPro" id="IPR043128">
    <property type="entry name" value="Rev_trsase/Diguanyl_cyclase"/>
</dbReference>
<accession>A0A3Q0FDB6</accession>
<dbReference type="Gene3D" id="3.30.70.270">
    <property type="match status" value="2"/>
</dbReference>
<dbReference type="InterPro" id="IPR043502">
    <property type="entry name" value="DNA/RNA_pol_sf"/>
</dbReference>
<dbReference type="GeneID" id="111242486"/>
<feature type="domain" description="Reverse transcriptase" evidence="2">
    <location>
        <begin position="425"/>
        <end position="604"/>
    </location>
</feature>
<dbReference type="Gene3D" id="3.10.10.10">
    <property type="entry name" value="HIV Type 1 Reverse Transcriptase, subunit A, domain 1"/>
    <property type="match status" value="1"/>
</dbReference>
<organism evidence="3 4">
    <name type="scientific">Vigna radiata var. radiata</name>
    <name type="common">Mung bean</name>
    <name type="synonym">Phaseolus aureus</name>
    <dbReference type="NCBI Taxonomy" id="3916"/>
    <lineage>
        <taxon>Eukaryota</taxon>
        <taxon>Viridiplantae</taxon>
        <taxon>Streptophyta</taxon>
        <taxon>Embryophyta</taxon>
        <taxon>Tracheophyta</taxon>
        <taxon>Spermatophyta</taxon>
        <taxon>Magnoliopsida</taxon>
        <taxon>eudicotyledons</taxon>
        <taxon>Gunneridae</taxon>
        <taxon>Pentapetalae</taxon>
        <taxon>rosids</taxon>
        <taxon>fabids</taxon>
        <taxon>Fabales</taxon>
        <taxon>Fabaceae</taxon>
        <taxon>Papilionoideae</taxon>
        <taxon>50 kb inversion clade</taxon>
        <taxon>NPAAA clade</taxon>
        <taxon>indigoferoid/millettioid clade</taxon>
        <taxon>Phaseoleae</taxon>
        <taxon>Vigna</taxon>
    </lineage>
</organism>
<evidence type="ECO:0000313" key="4">
    <source>
        <dbReference type="RefSeq" id="XP_022641636.1"/>
    </source>
</evidence>
<name>A0A3Q0FDB6_VIGRR</name>
<evidence type="ECO:0000259" key="2">
    <source>
        <dbReference type="PROSITE" id="PS50878"/>
    </source>
</evidence>
<evidence type="ECO:0000256" key="1">
    <source>
        <dbReference type="SAM" id="MobiDB-lite"/>
    </source>
</evidence>
<dbReference type="PROSITE" id="PS50878">
    <property type="entry name" value="RT_POL"/>
    <property type="match status" value="1"/>
</dbReference>
<gene>
    <name evidence="4" type="primary">LOC111242486</name>
</gene>
<reference evidence="3" key="1">
    <citation type="journal article" date="2014" name="Nat. Commun.">
        <title>Genome sequence of mungbean and insights into evolution within Vigna species.</title>
        <authorList>
            <person name="Kang Y.J."/>
            <person name="Kim S.K."/>
            <person name="Kim M.Y."/>
            <person name="Lestari P."/>
            <person name="Kim K.H."/>
            <person name="Ha B.K."/>
            <person name="Jun T.H."/>
            <person name="Hwang W.J."/>
            <person name="Lee T."/>
            <person name="Lee J."/>
            <person name="Shim S."/>
            <person name="Yoon M.Y."/>
            <person name="Jang Y.E."/>
            <person name="Han K.S."/>
            <person name="Taeprayoon P."/>
            <person name="Yoon N."/>
            <person name="Somta P."/>
            <person name="Tanya P."/>
            <person name="Kim K.S."/>
            <person name="Gwag J.G."/>
            <person name="Moon J.K."/>
            <person name="Lee Y.H."/>
            <person name="Park B.S."/>
            <person name="Bombarely A."/>
            <person name="Doyle J.J."/>
            <person name="Jackson S.A."/>
            <person name="Schafleitner R."/>
            <person name="Srinives P."/>
            <person name="Varshney R.K."/>
            <person name="Lee S.H."/>
        </authorList>
    </citation>
    <scope>NUCLEOTIDE SEQUENCE [LARGE SCALE GENOMIC DNA]</scope>
    <source>
        <strain evidence="3">cv. VC1973A</strain>
    </source>
</reference>
<keyword evidence="3" id="KW-1185">Reference proteome</keyword>
<sequence>MAVKRGAEMQRDQQYVHHTPLSASRVRVLEEALRANLLSVARSPTPRGVDESKHCRYHQNMGHSTEDCVTLKDKLKSLVQAGHLREFVQRMNSRPSGRQGGQGNRQPAVRREPLTTERQEDDESRERPLRGVINTISGGFAGGGPSSAARKRNLRNFHSVNGVGVARRTMPTIIVSRPGSSANILYWKTFQQMDIPDGSIMPFSEQILGFAGERVDTRGYVDLKVCLGTDVGAKELKVRFLLVEAETSYNVLLGRPCLNAFGAIVSTPHLTMKYPADDGTVWVVRVDQKVARECYVAGLKVKPPGHRPVETRSEVAMAELDPREDTDDRVEPMGEVQTFPLEGDDRATMVGKELQQGELQQLGCLLVKNRDFFAWTASDMPGIHPDIISHKLSIFREGRPVSQKKRRLGVEKRRAANEEVGKLIEAGFIREVKYTTWLTNVVMVKKSSGKWRMCTDFTDLNKACPKDTYPLPNIDALVDGVSGYEVMSFLDAYSGYNQIPMYRPDSEKTAFITERGTYCYEVMPFGLKNAGATYQRLMDKVFQQQIGKCMEVYVDDMVVRSRSVEEHRKDLAEVLGQVRRFEMCLNPVKCTFGVRAGKFLGFMLTSRGIEANPDKCMAVLEMRSPRTVKEVQRLVGRLTSLSRFIPHLAERIKSILKAMKKAAKECWDERSEEAFGQVKAILTQPPAMGRPEMGHDL</sequence>
<feature type="region of interest" description="Disordered" evidence="1">
    <location>
        <begin position="89"/>
        <end position="149"/>
    </location>
</feature>